<feature type="compositionally biased region" description="Low complexity" evidence="3">
    <location>
        <begin position="159"/>
        <end position="180"/>
    </location>
</feature>
<protein>
    <recommendedName>
        <fullName evidence="4">B box-type domain-containing protein</fullName>
    </recommendedName>
</protein>
<keyword evidence="6" id="KW-1185">Reference proteome</keyword>
<feature type="region of interest" description="Disordered" evidence="3">
    <location>
        <begin position="576"/>
        <end position="622"/>
    </location>
</feature>
<dbReference type="GO" id="GO:0008270">
    <property type="term" value="F:zinc ion binding"/>
    <property type="evidence" value="ECO:0007669"/>
    <property type="project" value="UniProtKB-KW"/>
</dbReference>
<keyword evidence="1" id="KW-0479">Metal-binding</keyword>
<evidence type="ECO:0000256" key="2">
    <source>
        <dbReference type="SAM" id="Coils"/>
    </source>
</evidence>
<reference evidence="5" key="1">
    <citation type="submission" date="2022-11" db="EMBL/GenBank/DDBJ databases">
        <authorList>
            <person name="Morgan W.R."/>
            <person name="Tartar A."/>
        </authorList>
    </citation>
    <scope>NUCLEOTIDE SEQUENCE</scope>
    <source>
        <strain evidence="5">ARSEF 373</strain>
    </source>
</reference>
<keyword evidence="1" id="KW-0862">Zinc</keyword>
<dbReference type="EMBL" id="DAKRPA010000083">
    <property type="protein sequence ID" value="DAZ99446.1"/>
    <property type="molecule type" value="Genomic_DNA"/>
</dbReference>
<reference evidence="5" key="2">
    <citation type="journal article" date="2023" name="Microbiol Resour">
        <title>Decontamination and Annotation of the Draft Genome Sequence of the Oomycete Lagenidium giganteum ARSEF 373.</title>
        <authorList>
            <person name="Morgan W.R."/>
            <person name="Tartar A."/>
        </authorList>
    </citation>
    <scope>NUCLEOTIDE SEQUENCE</scope>
    <source>
        <strain evidence="5">ARSEF 373</strain>
    </source>
</reference>
<gene>
    <name evidence="5" type="ORF">N0F65_004079</name>
</gene>
<accession>A0AAV2Z0W5</accession>
<evidence type="ECO:0000256" key="1">
    <source>
        <dbReference type="PROSITE-ProRule" id="PRU00024"/>
    </source>
</evidence>
<feature type="compositionally biased region" description="Low complexity" evidence="3">
    <location>
        <begin position="338"/>
        <end position="351"/>
    </location>
</feature>
<dbReference type="PROSITE" id="PS50119">
    <property type="entry name" value="ZF_BBOX"/>
    <property type="match status" value="1"/>
</dbReference>
<feature type="domain" description="B box-type" evidence="4">
    <location>
        <begin position="33"/>
        <end position="77"/>
    </location>
</feature>
<feature type="region of interest" description="Disordered" evidence="3">
    <location>
        <begin position="126"/>
        <end position="278"/>
    </location>
</feature>
<feature type="compositionally biased region" description="Polar residues" evidence="3">
    <location>
        <begin position="148"/>
        <end position="158"/>
    </location>
</feature>
<feature type="compositionally biased region" description="Low complexity" evidence="3">
    <location>
        <begin position="585"/>
        <end position="616"/>
    </location>
</feature>
<feature type="compositionally biased region" description="Pro residues" evidence="3">
    <location>
        <begin position="223"/>
        <end position="234"/>
    </location>
</feature>
<organism evidence="5 6">
    <name type="scientific">Lagenidium giganteum</name>
    <dbReference type="NCBI Taxonomy" id="4803"/>
    <lineage>
        <taxon>Eukaryota</taxon>
        <taxon>Sar</taxon>
        <taxon>Stramenopiles</taxon>
        <taxon>Oomycota</taxon>
        <taxon>Peronosporomycetes</taxon>
        <taxon>Pythiales</taxon>
        <taxon>Pythiaceae</taxon>
    </lineage>
</organism>
<name>A0AAV2Z0W5_9STRA</name>
<feature type="coiled-coil region" evidence="2">
    <location>
        <begin position="406"/>
        <end position="433"/>
    </location>
</feature>
<comment type="caution">
    <text evidence="5">The sequence shown here is derived from an EMBL/GenBank/DDBJ whole genome shotgun (WGS) entry which is preliminary data.</text>
</comment>
<evidence type="ECO:0000313" key="5">
    <source>
        <dbReference type="EMBL" id="DAZ99446.1"/>
    </source>
</evidence>
<dbReference type="InterPro" id="IPR000315">
    <property type="entry name" value="Znf_B-box"/>
</dbReference>
<proteinExistence type="predicted"/>
<dbReference type="Proteomes" id="UP001146120">
    <property type="component" value="Unassembled WGS sequence"/>
</dbReference>
<keyword evidence="2" id="KW-0175">Coiled coil</keyword>
<feature type="compositionally biased region" description="Low complexity" evidence="3">
    <location>
        <begin position="309"/>
        <end position="331"/>
    </location>
</feature>
<dbReference type="AlphaFoldDB" id="A0AAV2Z0W5"/>
<evidence type="ECO:0000256" key="3">
    <source>
        <dbReference type="SAM" id="MobiDB-lite"/>
    </source>
</evidence>
<feature type="region of interest" description="Disordered" evidence="3">
    <location>
        <begin position="295"/>
        <end position="395"/>
    </location>
</feature>
<feature type="compositionally biased region" description="Low complexity" evidence="3">
    <location>
        <begin position="264"/>
        <end position="275"/>
    </location>
</feature>
<feature type="compositionally biased region" description="Low complexity" evidence="3">
    <location>
        <begin position="132"/>
        <end position="147"/>
    </location>
</feature>
<feature type="compositionally biased region" description="Low complexity" evidence="3">
    <location>
        <begin position="188"/>
        <end position="216"/>
    </location>
</feature>
<sequence length="622" mass="66021">MILYGISWSRCYCCLFRLKNGMDYCENCKKSTGRTVQCKECTTRQLGFWCFDCDAYFCERCHANAHVTTATDTTTTTGSSNGHTQGHRAFTAEGASGKTFVKSAWSADFLAMCKAARRMQLEDANAKKHAEAAANQPSAASNATSSSDQNGAHQPNQHTATPEPAALVPPAVAPTATASAPAPPVAPAPVARAPSPVPTAIPQTAPASAEQPQAQPSINRIPPSHPAPPPPPTPSASSAPHVALDSVTIKSEAPRSPSRKRKLPTTAPAAAPAQTEGLSLYERVRRMHDQLYDQAKPTPTASRPPTPAPTSAHATAAASSQPAQAATSATTAPPPSASVPSTQPTQPTTPTLHAMANGTLEAPPPPPPPVVDLTFEDPGRMSASGSHTSGMPGSMDPLTTAVENEYNRMNLHVFQLEQQLAELNNAVVRVSLKNVAMAASLNQRIGQHRTALQKANVLRNQSLAKMIIYSPELRAAVRELTPTTLFDVPHVLTACHKQCLQLGTTVRSHQENIARLRKSIEDAISSGDAQQLLQLQHIGQQIQTAEQQLAKEREMRSKQILLMVQYSRQLRDTMQQIARAQQQPSSVNGNGNANANANASASASASANTNPNGSSAHARPQQ</sequence>
<evidence type="ECO:0000313" key="6">
    <source>
        <dbReference type="Proteomes" id="UP001146120"/>
    </source>
</evidence>
<evidence type="ECO:0000259" key="4">
    <source>
        <dbReference type="PROSITE" id="PS50119"/>
    </source>
</evidence>
<keyword evidence="1" id="KW-0863">Zinc-finger</keyword>